<comment type="caution">
    <text evidence="1">The sequence shown here is derived from an EMBL/GenBank/DDBJ whole genome shotgun (WGS) entry which is preliminary data.</text>
</comment>
<reference evidence="1" key="1">
    <citation type="submission" date="2020-05" db="EMBL/GenBank/DDBJ databases">
        <title>Phylogenomic resolution of chytrid fungi.</title>
        <authorList>
            <person name="Stajich J.E."/>
            <person name="Amses K."/>
            <person name="Simmons R."/>
            <person name="Seto K."/>
            <person name="Myers J."/>
            <person name="Bonds A."/>
            <person name="Quandt C.A."/>
            <person name="Barry K."/>
            <person name="Liu P."/>
            <person name="Grigoriev I."/>
            <person name="Longcore J.E."/>
            <person name="James T.Y."/>
        </authorList>
    </citation>
    <scope>NUCLEOTIDE SEQUENCE</scope>
    <source>
        <strain evidence="1">JEL0476</strain>
    </source>
</reference>
<organism evidence="1 2">
    <name type="scientific">Clydaea vesicula</name>
    <dbReference type="NCBI Taxonomy" id="447962"/>
    <lineage>
        <taxon>Eukaryota</taxon>
        <taxon>Fungi</taxon>
        <taxon>Fungi incertae sedis</taxon>
        <taxon>Chytridiomycota</taxon>
        <taxon>Chytridiomycota incertae sedis</taxon>
        <taxon>Chytridiomycetes</taxon>
        <taxon>Lobulomycetales</taxon>
        <taxon>Lobulomycetaceae</taxon>
        <taxon>Clydaea</taxon>
    </lineage>
</organism>
<gene>
    <name evidence="1" type="ORF">HK099_007139</name>
</gene>
<proteinExistence type="predicted"/>
<accession>A0AAD5U9L1</accession>
<evidence type="ECO:0000313" key="2">
    <source>
        <dbReference type="Proteomes" id="UP001211065"/>
    </source>
</evidence>
<protein>
    <submittedName>
        <fullName evidence="1">Uncharacterized protein</fullName>
    </submittedName>
</protein>
<dbReference type="AlphaFoldDB" id="A0AAD5U9L1"/>
<sequence length="238" mass="28481">MSADWEEITVEDVKNYNQENEISHSNDVVLTKCLVTKDMFLNEPLLFDDDDRLELANNYLFEDNLENSTNFIIGRFKTTLKRDNELKKYNYNWLKSKKKIIFNNFSKRLNSIAFSEVNKKKKTICKEGNAGCYFDRNNTEVLKYSSIDTTGDDEYFNISYRKQIHENQNRSYYNENNYQNLHNNTENENKRQKFSKQSNYSTGYYCEVEFDEVFSNCNEEGFYELFKEKFILSFSVFV</sequence>
<dbReference type="Proteomes" id="UP001211065">
    <property type="component" value="Unassembled WGS sequence"/>
</dbReference>
<evidence type="ECO:0000313" key="1">
    <source>
        <dbReference type="EMBL" id="KAJ3225221.1"/>
    </source>
</evidence>
<name>A0AAD5U9L1_9FUNG</name>
<keyword evidence="2" id="KW-1185">Reference proteome</keyword>
<dbReference type="EMBL" id="JADGJW010000067">
    <property type="protein sequence ID" value="KAJ3225221.1"/>
    <property type="molecule type" value="Genomic_DNA"/>
</dbReference>